<gene>
    <name evidence="1" type="ORF">DAMNIGENAA_23140</name>
</gene>
<evidence type="ECO:0008006" key="3">
    <source>
        <dbReference type="Google" id="ProtNLM"/>
    </source>
</evidence>
<reference evidence="1" key="1">
    <citation type="submission" date="2022-12" db="EMBL/GenBank/DDBJ databases">
        <title>Reference genome sequencing for broad-spectrum identification of bacterial and archaeal isolates by mass spectrometry.</title>
        <authorList>
            <person name="Sekiguchi Y."/>
            <person name="Tourlousse D.M."/>
        </authorList>
    </citation>
    <scope>NUCLEOTIDE SEQUENCE</scope>
    <source>
        <strain evidence="1">ASRB1</strain>
    </source>
</reference>
<proteinExistence type="predicted"/>
<evidence type="ECO:0000313" key="1">
    <source>
        <dbReference type="EMBL" id="GLI34881.1"/>
    </source>
</evidence>
<dbReference type="RefSeq" id="WP_281794336.1">
    <property type="nucleotide sequence ID" value="NZ_BSDR01000001.1"/>
</dbReference>
<dbReference type="Proteomes" id="UP001144372">
    <property type="component" value="Unassembled WGS sequence"/>
</dbReference>
<accession>A0A9W6FU19</accession>
<evidence type="ECO:0000313" key="2">
    <source>
        <dbReference type="Proteomes" id="UP001144372"/>
    </source>
</evidence>
<sequence>MESILQGGGIQASDRENRSFREALERESDFRIRRAVERLREGLFDPVAVRLLTAHENRLREETERGFRAVDAGKSPHLCVVGAYGQGKSHSLTYIQDRASREGFVTSMVNLDPREVPFQNFREVYRALTAGLRFPDTEASFIVQWKRWAQQQMAESQDPVNAPADVLPKEMPHLFKSVLVAMAHRNLPLSEKEKRLKKHAAFRPKEFPVLLARALAGETVPYHRLRNVFKYRRVPFFKEAPLTLCGTEPFFQMTRSLGRLLRNMGYRGWVLLFDEGESIVQANVLLRSKAYKLLHRFFSPEEPDPSFLYPVFAFTEDFFHQVRQEDYDQVRVRGEVEIPYFDRNYAQEWRELTVYRLSDLSREEWEDLSRKLMDLHARAYRWQPPEAEVHREMANRLSTMSRQETRLKLKALVDCLDLAYQEQVL</sequence>
<protein>
    <recommendedName>
        <fullName evidence="3">ATP-binding protein</fullName>
    </recommendedName>
</protein>
<dbReference type="AlphaFoldDB" id="A0A9W6FU19"/>
<comment type="caution">
    <text evidence="1">The sequence shown here is derived from an EMBL/GenBank/DDBJ whole genome shotgun (WGS) entry which is preliminary data.</text>
</comment>
<organism evidence="1 2">
    <name type="scientific">Desulforhabdus amnigena</name>
    <dbReference type="NCBI Taxonomy" id="40218"/>
    <lineage>
        <taxon>Bacteria</taxon>
        <taxon>Pseudomonadati</taxon>
        <taxon>Thermodesulfobacteriota</taxon>
        <taxon>Syntrophobacteria</taxon>
        <taxon>Syntrophobacterales</taxon>
        <taxon>Syntrophobacteraceae</taxon>
        <taxon>Desulforhabdus</taxon>
    </lineage>
</organism>
<dbReference type="InterPro" id="IPR021228">
    <property type="entry name" value="BrxD"/>
</dbReference>
<keyword evidence="2" id="KW-1185">Reference proteome</keyword>
<dbReference type="EMBL" id="BSDR01000001">
    <property type="protein sequence ID" value="GLI34881.1"/>
    <property type="molecule type" value="Genomic_DNA"/>
</dbReference>
<name>A0A9W6FU19_9BACT</name>
<dbReference type="Pfam" id="PF10923">
    <property type="entry name" value="BrxC_BrxD"/>
    <property type="match status" value="2"/>
</dbReference>